<feature type="region of interest" description="Disordered" evidence="1">
    <location>
        <begin position="14"/>
        <end position="37"/>
    </location>
</feature>
<reference evidence="2 3" key="1">
    <citation type="journal article" date="2018" name="Nat. Ecol. Evol.">
        <title>Genomic signatures of mitonuclear coevolution across populations of Tigriopus californicus.</title>
        <authorList>
            <person name="Barreto F.S."/>
            <person name="Watson E.T."/>
            <person name="Lima T.G."/>
            <person name="Willett C.S."/>
            <person name="Edmands S."/>
            <person name="Li W."/>
            <person name="Burton R.S."/>
        </authorList>
    </citation>
    <scope>NUCLEOTIDE SEQUENCE [LARGE SCALE GENOMIC DNA]</scope>
    <source>
        <strain evidence="2 3">San Diego</strain>
    </source>
</reference>
<name>A0A553PK59_TIGCA</name>
<evidence type="ECO:0000256" key="1">
    <source>
        <dbReference type="SAM" id="MobiDB-lite"/>
    </source>
</evidence>
<feature type="compositionally biased region" description="Low complexity" evidence="1">
    <location>
        <begin position="52"/>
        <end position="66"/>
    </location>
</feature>
<gene>
    <name evidence="2" type="ORF">TCAL_04251</name>
</gene>
<keyword evidence="3" id="KW-1185">Reference proteome</keyword>
<feature type="compositionally biased region" description="Low complexity" evidence="1">
    <location>
        <begin position="80"/>
        <end position="115"/>
    </location>
</feature>
<comment type="caution">
    <text evidence="2">The sequence shown here is derived from an EMBL/GenBank/DDBJ whole genome shotgun (WGS) entry which is preliminary data.</text>
</comment>
<dbReference type="OMA" id="HEFWDED"/>
<feature type="region of interest" description="Disordered" evidence="1">
    <location>
        <begin position="49"/>
        <end position="133"/>
    </location>
</feature>
<feature type="compositionally biased region" description="Basic and acidic residues" evidence="1">
    <location>
        <begin position="25"/>
        <end position="37"/>
    </location>
</feature>
<sequence>MNKLVDIDIVPGHKYITHGPPRALLPDEPKDESVEAKWEHLQYYEEKRWVQEQRQQQQQQHQQHQHYTQLAGEHDEHGRSAGSDSSYSSLASSASSNSQSPSSSSTVNYSQSQQSGMTRMGSTKARIRQIKRQSWQKIKEQFSTLKRAGGNANPITRNGSNLPHPVSSISYGDFTSISTVPNGTPANASPVVDPISTKPVGGVIPKIRSTKSMQNLEQITRDSYYNIRDVTTNIREKYHSRVELNKGRPKTDYHEFWDEDSDMDEEDIRRQTLEMVGLY</sequence>
<protein>
    <submittedName>
        <fullName evidence="2">Uncharacterized protein</fullName>
    </submittedName>
</protein>
<dbReference type="EMBL" id="VCGU01000003">
    <property type="protein sequence ID" value="TRY78068.1"/>
    <property type="molecule type" value="Genomic_DNA"/>
</dbReference>
<organism evidence="2 3">
    <name type="scientific">Tigriopus californicus</name>
    <name type="common">Marine copepod</name>
    <dbReference type="NCBI Taxonomy" id="6832"/>
    <lineage>
        <taxon>Eukaryota</taxon>
        <taxon>Metazoa</taxon>
        <taxon>Ecdysozoa</taxon>
        <taxon>Arthropoda</taxon>
        <taxon>Crustacea</taxon>
        <taxon>Multicrustacea</taxon>
        <taxon>Hexanauplia</taxon>
        <taxon>Copepoda</taxon>
        <taxon>Harpacticoida</taxon>
        <taxon>Harpacticidae</taxon>
        <taxon>Tigriopus</taxon>
    </lineage>
</organism>
<dbReference type="AlphaFoldDB" id="A0A553PK59"/>
<accession>A0A553PK59</accession>
<evidence type="ECO:0000313" key="2">
    <source>
        <dbReference type="EMBL" id="TRY78068.1"/>
    </source>
</evidence>
<dbReference type="Proteomes" id="UP000318571">
    <property type="component" value="Chromosome 11"/>
</dbReference>
<proteinExistence type="predicted"/>
<evidence type="ECO:0000313" key="3">
    <source>
        <dbReference type="Proteomes" id="UP000318571"/>
    </source>
</evidence>